<protein>
    <submittedName>
        <fullName evidence="1">Uncharacterized protein</fullName>
    </submittedName>
</protein>
<proteinExistence type="predicted"/>
<comment type="caution">
    <text evidence="1">The sequence shown here is derived from an EMBL/GenBank/DDBJ whole genome shotgun (WGS) entry which is preliminary data.</text>
</comment>
<dbReference type="InParanoid" id="A0A2J7QPG7"/>
<dbReference type="Proteomes" id="UP000235965">
    <property type="component" value="Unassembled WGS sequence"/>
</dbReference>
<evidence type="ECO:0000313" key="1">
    <source>
        <dbReference type="EMBL" id="PNF30480.1"/>
    </source>
</evidence>
<accession>A0A2J7QPG7</accession>
<sequence length="49" mass="5693">MNDEDGEANGCGKKKLAEQMRCITHFPIFIVVHIYASMKCRKLIYKITF</sequence>
<organism evidence="1 2">
    <name type="scientific">Cryptotermes secundus</name>
    <dbReference type="NCBI Taxonomy" id="105785"/>
    <lineage>
        <taxon>Eukaryota</taxon>
        <taxon>Metazoa</taxon>
        <taxon>Ecdysozoa</taxon>
        <taxon>Arthropoda</taxon>
        <taxon>Hexapoda</taxon>
        <taxon>Insecta</taxon>
        <taxon>Pterygota</taxon>
        <taxon>Neoptera</taxon>
        <taxon>Polyneoptera</taxon>
        <taxon>Dictyoptera</taxon>
        <taxon>Blattodea</taxon>
        <taxon>Blattoidea</taxon>
        <taxon>Termitoidae</taxon>
        <taxon>Kalotermitidae</taxon>
        <taxon>Cryptotermitinae</taxon>
        <taxon>Cryptotermes</taxon>
    </lineage>
</organism>
<dbReference type="AlphaFoldDB" id="A0A2J7QPG7"/>
<dbReference type="EMBL" id="NEVH01012089">
    <property type="protein sequence ID" value="PNF30480.1"/>
    <property type="molecule type" value="Genomic_DNA"/>
</dbReference>
<gene>
    <name evidence="1" type="ORF">B7P43_G10886</name>
</gene>
<reference evidence="1 2" key="1">
    <citation type="submission" date="2017-12" db="EMBL/GenBank/DDBJ databases">
        <title>Hemimetabolous genomes reveal molecular basis of termite eusociality.</title>
        <authorList>
            <person name="Harrison M.C."/>
            <person name="Jongepier E."/>
            <person name="Robertson H.M."/>
            <person name="Arning N."/>
            <person name="Bitard-Feildel T."/>
            <person name="Chao H."/>
            <person name="Childers C.P."/>
            <person name="Dinh H."/>
            <person name="Doddapaneni H."/>
            <person name="Dugan S."/>
            <person name="Gowin J."/>
            <person name="Greiner C."/>
            <person name="Han Y."/>
            <person name="Hu H."/>
            <person name="Hughes D.S.T."/>
            <person name="Huylmans A.-K."/>
            <person name="Kemena C."/>
            <person name="Kremer L.P.M."/>
            <person name="Lee S.L."/>
            <person name="Lopez-Ezquerra A."/>
            <person name="Mallet L."/>
            <person name="Monroy-Kuhn J.M."/>
            <person name="Moser A."/>
            <person name="Murali S.C."/>
            <person name="Muzny D.M."/>
            <person name="Otani S."/>
            <person name="Piulachs M.-D."/>
            <person name="Poelchau M."/>
            <person name="Qu J."/>
            <person name="Schaub F."/>
            <person name="Wada-Katsumata A."/>
            <person name="Worley K.C."/>
            <person name="Xie Q."/>
            <person name="Ylla G."/>
            <person name="Poulsen M."/>
            <person name="Gibbs R.A."/>
            <person name="Schal C."/>
            <person name="Richards S."/>
            <person name="Belles X."/>
            <person name="Korb J."/>
            <person name="Bornberg-Bauer E."/>
        </authorList>
    </citation>
    <scope>NUCLEOTIDE SEQUENCE [LARGE SCALE GENOMIC DNA]</scope>
    <source>
        <tissue evidence="1">Whole body</tissue>
    </source>
</reference>
<name>A0A2J7QPG7_9NEOP</name>
<keyword evidence="2" id="KW-1185">Reference proteome</keyword>
<evidence type="ECO:0000313" key="2">
    <source>
        <dbReference type="Proteomes" id="UP000235965"/>
    </source>
</evidence>